<sequence>MASAADFVPVARKGSRGPQVEEAFRHLQAHGYFPNAELAREYPRFRPAVAREPARPDVFDDALEADAELRSRWVHTAGAHRRA</sequence>
<accession>A0ABT5DHI8</accession>
<proteinExistence type="predicted"/>
<comment type="caution">
    <text evidence="1">The sequence shown here is derived from an EMBL/GenBank/DDBJ whole genome shotgun (WGS) entry which is preliminary data.</text>
</comment>
<organism evidence="1 2">
    <name type="scientific">Stigmatella ashevillensis</name>
    <dbReference type="NCBI Taxonomy" id="2995309"/>
    <lineage>
        <taxon>Bacteria</taxon>
        <taxon>Pseudomonadati</taxon>
        <taxon>Myxococcota</taxon>
        <taxon>Myxococcia</taxon>
        <taxon>Myxococcales</taxon>
        <taxon>Cystobacterineae</taxon>
        <taxon>Archangiaceae</taxon>
        <taxon>Stigmatella</taxon>
    </lineage>
</organism>
<dbReference type="EMBL" id="JAQNDM010000002">
    <property type="protein sequence ID" value="MDC0713129.1"/>
    <property type="molecule type" value="Genomic_DNA"/>
</dbReference>
<protein>
    <submittedName>
        <fullName evidence="1">Uncharacterized protein</fullName>
    </submittedName>
</protein>
<dbReference type="RefSeq" id="WP_272143318.1">
    <property type="nucleotide sequence ID" value="NZ_JAQNDM010000002.1"/>
</dbReference>
<gene>
    <name evidence="1" type="ORF">POL68_31995</name>
</gene>
<reference evidence="1 2" key="1">
    <citation type="submission" date="2022-11" db="EMBL/GenBank/DDBJ databases">
        <title>Minimal conservation of predation-associated metabolite biosynthetic gene clusters underscores biosynthetic potential of Myxococcota including descriptions for ten novel species: Archangium lansinium sp. nov., Myxococcus landrumus sp. nov., Nannocystis bai.</title>
        <authorList>
            <person name="Ahearne A."/>
            <person name="Stevens C."/>
            <person name="Dowd S."/>
        </authorList>
    </citation>
    <scope>NUCLEOTIDE SEQUENCE [LARGE SCALE GENOMIC DNA]</scope>
    <source>
        <strain evidence="1 2">NCWAL01</strain>
    </source>
</reference>
<evidence type="ECO:0000313" key="1">
    <source>
        <dbReference type="EMBL" id="MDC0713129.1"/>
    </source>
</evidence>
<keyword evidence="2" id="KW-1185">Reference proteome</keyword>
<dbReference type="Proteomes" id="UP001221838">
    <property type="component" value="Unassembled WGS sequence"/>
</dbReference>
<evidence type="ECO:0000313" key="2">
    <source>
        <dbReference type="Proteomes" id="UP001221838"/>
    </source>
</evidence>
<name>A0ABT5DHI8_9BACT</name>